<dbReference type="InterPro" id="IPR017945">
    <property type="entry name" value="DHBP_synth_RibB-like_a/b_dom"/>
</dbReference>
<evidence type="ECO:0000256" key="13">
    <source>
        <dbReference type="PIRNR" id="PIRNR004930"/>
    </source>
</evidence>
<keyword evidence="6 13" id="KW-0808">Transferase</keyword>
<dbReference type="EMBL" id="JBHTJZ010000002">
    <property type="protein sequence ID" value="MFD0957838.1"/>
    <property type="molecule type" value="Genomic_DNA"/>
</dbReference>
<accession>A0ABW3HJZ6</accession>
<dbReference type="NCBIfam" id="TIGR00057">
    <property type="entry name" value="L-threonylcarbamoyladenylate synthase"/>
    <property type="match status" value="1"/>
</dbReference>
<dbReference type="PIRSF" id="PIRSF004930">
    <property type="entry name" value="Tln_factor_SUA5"/>
    <property type="match status" value="1"/>
</dbReference>
<dbReference type="InterPro" id="IPR006070">
    <property type="entry name" value="Sua5-like_dom"/>
</dbReference>
<dbReference type="Gene3D" id="3.90.870.10">
    <property type="entry name" value="DHBP synthase"/>
    <property type="match status" value="1"/>
</dbReference>
<dbReference type="SUPFAM" id="SSF55821">
    <property type="entry name" value="YrdC/RibB"/>
    <property type="match status" value="1"/>
</dbReference>
<dbReference type="Gene3D" id="3.40.50.11030">
    <property type="entry name" value="Threonylcarbamoyl-AMP synthase, C-terminal domain"/>
    <property type="match status" value="1"/>
</dbReference>
<keyword evidence="10 13" id="KW-0067">ATP-binding</keyword>
<evidence type="ECO:0000313" key="16">
    <source>
        <dbReference type="Proteomes" id="UP001596989"/>
    </source>
</evidence>
<keyword evidence="7 13" id="KW-0819">tRNA processing</keyword>
<dbReference type="Pfam" id="PF03481">
    <property type="entry name" value="Sua5_C"/>
    <property type="match status" value="1"/>
</dbReference>
<organism evidence="15 16">
    <name type="scientific">Paenibacillus chungangensis</name>
    <dbReference type="NCBI Taxonomy" id="696535"/>
    <lineage>
        <taxon>Bacteria</taxon>
        <taxon>Bacillati</taxon>
        <taxon>Bacillota</taxon>
        <taxon>Bacilli</taxon>
        <taxon>Bacillales</taxon>
        <taxon>Paenibacillaceae</taxon>
        <taxon>Paenibacillus</taxon>
    </lineage>
</organism>
<comment type="catalytic activity">
    <reaction evidence="12 13">
        <text>L-threonine + hydrogencarbonate + ATP = L-threonylcarbamoyladenylate + diphosphate + H2O</text>
        <dbReference type="Rhea" id="RHEA:36407"/>
        <dbReference type="ChEBI" id="CHEBI:15377"/>
        <dbReference type="ChEBI" id="CHEBI:17544"/>
        <dbReference type="ChEBI" id="CHEBI:30616"/>
        <dbReference type="ChEBI" id="CHEBI:33019"/>
        <dbReference type="ChEBI" id="CHEBI:57926"/>
        <dbReference type="ChEBI" id="CHEBI:73682"/>
        <dbReference type="EC" id="2.7.7.87"/>
    </reaction>
</comment>
<evidence type="ECO:0000256" key="7">
    <source>
        <dbReference type="ARBA" id="ARBA00022694"/>
    </source>
</evidence>
<dbReference type="PANTHER" id="PTHR17490:SF16">
    <property type="entry name" value="THREONYLCARBAMOYL-AMP SYNTHASE"/>
    <property type="match status" value="1"/>
</dbReference>
<dbReference type="InterPro" id="IPR050156">
    <property type="entry name" value="TC-AMP_synthase_SUA5"/>
</dbReference>
<evidence type="ECO:0000256" key="1">
    <source>
        <dbReference type="ARBA" id="ARBA00004496"/>
    </source>
</evidence>
<dbReference type="GO" id="GO:0061710">
    <property type="term" value="F:L-threonylcarbamoyladenylate synthase"/>
    <property type="evidence" value="ECO:0007669"/>
    <property type="project" value="UniProtKB-EC"/>
</dbReference>
<evidence type="ECO:0000256" key="11">
    <source>
        <dbReference type="ARBA" id="ARBA00029774"/>
    </source>
</evidence>
<dbReference type="PANTHER" id="PTHR17490">
    <property type="entry name" value="SUA5"/>
    <property type="match status" value="1"/>
</dbReference>
<dbReference type="RefSeq" id="WP_377561443.1">
    <property type="nucleotide sequence ID" value="NZ_JBHTJZ010000002.1"/>
</dbReference>
<evidence type="ECO:0000256" key="5">
    <source>
        <dbReference type="ARBA" id="ARBA00022490"/>
    </source>
</evidence>
<comment type="function">
    <text evidence="13">Required for the formation of a threonylcarbamoyl group on adenosine at position 37 (t(6)A37) in tRNAs that read codons beginning with adenine.</text>
</comment>
<dbReference type="InterPro" id="IPR038385">
    <property type="entry name" value="Sua5/YwlC_C"/>
</dbReference>
<keyword evidence="5 13" id="KW-0963">Cytoplasm</keyword>
<evidence type="ECO:0000313" key="15">
    <source>
        <dbReference type="EMBL" id="MFD0957838.1"/>
    </source>
</evidence>
<proteinExistence type="inferred from homology"/>
<evidence type="ECO:0000256" key="6">
    <source>
        <dbReference type="ARBA" id="ARBA00022679"/>
    </source>
</evidence>
<dbReference type="InterPro" id="IPR005145">
    <property type="entry name" value="Sua5_C"/>
</dbReference>
<evidence type="ECO:0000256" key="12">
    <source>
        <dbReference type="ARBA" id="ARBA00048366"/>
    </source>
</evidence>
<dbReference type="InterPro" id="IPR010923">
    <property type="entry name" value="T(6)A37_SUA5"/>
</dbReference>
<keyword evidence="9 13" id="KW-0547">Nucleotide-binding</keyword>
<comment type="similarity">
    <text evidence="2 13">Belongs to the SUA5 family.</text>
</comment>
<evidence type="ECO:0000256" key="9">
    <source>
        <dbReference type="ARBA" id="ARBA00022741"/>
    </source>
</evidence>
<comment type="subcellular location">
    <subcellularLocation>
        <location evidence="1 13">Cytoplasm</location>
    </subcellularLocation>
</comment>
<reference evidence="16" key="1">
    <citation type="journal article" date="2019" name="Int. J. Syst. Evol. Microbiol.">
        <title>The Global Catalogue of Microorganisms (GCM) 10K type strain sequencing project: providing services to taxonomists for standard genome sequencing and annotation.</title>
        <authorList>
            <consortium name="The Broad Institute Genomics Platform"/>
            <consortium name="The Broad Institute Genome Sequencing Center for Infectious Disease"/>
            <person name="Wu L."/>
            <person name="Ma J."/>
        </authorList>
    </citation>
    <scope>NUCLEOTIDE SEQUENCE [LARGE SCALE GENOMIC DNA]</scope>
    <source>
        <strain evidence="16">CCUG 59129</strain>
    </source>
</reference>
<dbReference type="Proteomes" id="UP001596989">
    <property type="component" value="Unassembled WGS sequence"/>
</dbReference>
<evidence type="ECO:0000256" key="8">
    <source>
        <dbReference type="ARBA" id="ARBA00022695"/>
    </source>
</evidence>
<keyword evidence="8 13" id="KW-0548">Nucleotidyltransferase</keyword>
<evidence type="ECO:0000256" key="10">
    <source>
        <dbReference type="ARBA" id="ARBA00022840"/>
    </source>
</evidence>
<gene>
    <name evidence="15" type="ORF">ACFQ2I_00330</name>
</gene>
<protein>
    <recommendedName>
        <fullName evidence="4 13">Threonylcarbamoyl-AMP synthase</fullName>
        <shortName evidence="13">TC-AMP synthase</shortName>
        <ecNumber evidence="3 13">2.7.7.87</ecNumber>
    </recommendedName>
    <alternativeName>
        <fullName evidence="11 13">L-threonylcarbamoyladenylate synthase</fullName>
    </alternativeName>
</protein>
<feature type="domain" description="YrdC-like" evidence="14">
    <location>
        <begin position="13"/>
        <end position="201"/>
    </location>
</feature>
<dbReference type="PROSITE" id="PS51163">
    <property type="entry name" value="YRDC"/>
    <property type="match status" value="1"/>
</dbReference>
<name>A0ABW3HJZ6_9BACL</name>
<evidence type="ECO:0000256" key="2">
    <source>
        <dbReference type="ARBA" id="ARBA00007663"/>
    </source>
</evidence>
<evidence type="ECO:0000256" key="3">
    <source>
        <dbReference type="ARBA" id="ARBA00012584"/>
    </source>
</evidence>
<evidence type="ECO:0000256" key="4">
    <source>
        <dbReference type="ARBA" id="ARBA00015492"/>
    </source>
</evidence>
<sequence>MMDTKIWQANGHTQSLQEAAELLRNGGLVAFPTETVYGLGANAADNDAVQGIFRAKGRPSDNPLIVHIADMEQLDGLVEPYPPLARRLMEKYWPGPLTLVLPVKAGALSPLVTAGLPTVGVRMPDHDLALQLLRQAGCPVAAPSANLSGRPSPTTADHVADDLTGRIDGIVDGGATGVGLESTVVELANAETVRILRPGGVTMESLTAALPNIRIIREGLFEADDQAPRSPGMKYTHYAPKGELYLVRGQPSAVTAYINDELMQAEAVGVKTGVLAFRERTHKYEAADLVEDCGSEQNVEEAAQRLYGALRRFDDEGIERMWAEGCVPDGGIGEALLNRLAKAAGHRIVNT</sequence>
<comment type="caution">
    <text evidence="15">The sequence shown here is derived from an EMBL/GenBank/DDBJ whole genome shotgun (WGS) entry which is preliminary data.</text>
</comment>
<dbReference type="Pfam" id="PF01300">
    <property type="entry name" value="Sua5_yciO_yrdC"/>
    <property type="match status" value="1"/>
</dbReference>
<dbReference type="EC" id="2.7.7.87" evidence="3 13"/>
<evidence type="ECO:0000259" key="14">
    <source>
        <dbReference type="PROSITE" id="PS51163"/>
    </source>
</evidence>
<keyword evidence="16" id="KW-1185">Reference proteome</keyword>